<name>E9H725_DAPPU</name>
<keyword evidence="2" id="KW-1185">Reference proteome</keyword>
<dbReference type="HOGENOM" id="CLU_2111335_0_0_1"/>
<organism evidence="1 2">
    <name type="scientific">Daphnia pulex</name>
    <name type="common">Water flea</name>
    <dbReference type="NCBI Taxonomy" id="6669"/>
    <lineage>
        <taxon>Eukaryota</taxon>
        <taxon>Metazoa</taxon>
        <taxon>Ecdysozoa</taxon>
        <taxon>Arthropoda</taxon>
        <taxon>Crustacea</taxon>
        <taxon>Branchiopoda</taxon>
        <taxon>Diplostraca</taxon>
        <taxon>Cladocera</taxon>
        <taxon>Anomopoda</taxon>
        <taxon>Daphniidae</taxon>
        <taxon>Daphnia</taxon>
    </lineage>
</organism>
<sequence length="115" mass="13467">MMADNFGRRPTRKIPGAYKYEKKDVDDVLFFPHPSLWRPSRRPSCPFIKFNKPQTIIHRTHCVLHHERWEGIIHPGQKRHRRKSLAGGGGELVFYSGEEFKVVLLYRLGNAITEL</sequence>
<dbReference type="Proteomes" id="UP000000305">
    <property type="component" value="Unassembled WGS sequence"/>
</dbReference>
<protein>
    <submittedName>
        <fullName evidence="1">Uncharacterized protein</fullName>
    </submittedName>
</protein>
<evidence type="ECO:0000313" key="1">
    <source>
        <dbReference type="EMBL" id="EFX72442.1"/>
    </source>
</evidence>
<dbReference type="KEGG" id="dpx:DAPPUDRAFT_308235"/>
<dbReference type="InParanoid" id="E9H725"/>
<reference evidence="1 2" key="1">
    <citation type="journal article" date="2011" name="Science">
        <title>The ecoresponsive genome of Daphnia pulex.</title>
        <authorList>
            <person name="Colbourne J.K."/>
            <person name="Pfrender M.E."/>
            <person name="Gilbert D."/>
            <person name="Thomas W.K."/>
            <person name="Tucker A."/>
            <person name="Oakley T.H."/>
            <person name="Tokishita S."/>
            <person name="Aerts A."/>
            <person name="Arnold G.J."/>
            <person name="Basu M.K."/>
            <person name="Bauer D.J."/>
            <person name="Caceres C.E."/>
            <person name="Carmel L."/>
            <person name="Casola C."/>
            <person name="Choi J.H."/>
            <person name="Detter J.C."/>
            <person name="Dong Q."/>
            <person name="Dusheyko S."/>
            <person name="Eads B.D."/>
            <person name="Frohlich T."/>
            <person name="Geiler-Samerotte K.A."/>
            <person name="Gerlach D."/>
            <person name="Hatcher P."/>
            <person name="Jogdeo S."/>
            <person name="Krijgsveld J."/>
            <person name="Kriventseva E.V."/>
            <person name="Kultz D."/>
            <person name="Laforsch C."/>
            <person name="Lindquist E."/>
            <person name="Lopez J."/>
            <person name="Manak J.R."/>
            <person name="Muller J."/>
            <person name="Pangilinan J."/>
            <person name="Patwardhan R.P."/>
            <person name="Pitluck S."/>
            <person name="Pritham E.J."/>
            <person name="Rechtsteiner A."/>
            <person name="Rho M."/>
            <person name="Rogozin I.B."/>
            <person name="Sakarya O."/>
            <person name="Salamov A."/>
            <person name="Schaack S."/>
            <person name="Shapiro H."/>
            <person name="Shiga Y."/>
            <person name="Skalitzky C."/>
            <person name="Smith Z."/>
            <person name="Souvorov A."/>
            <person name="Sung W."/>
            <person name="Tang Z."/>
            <person name="Tsuchiya D."/>
            <person name="Tu H."/>
            <person name="Vos H."/>
            <person name="Wang M."/>
            <person name="Wolf Y.I."/>
            <person name="Yamagata H."/>
            <person name="Yamada T."/>
            <person name="Ye Y."/>
            <person name="Shaw J.R."/>
            <person name="Andrews J."/>
            <person name="Crease T.J."/>
            <person name="Tang H."/>
            <person name="Lucas S.M."/>
            <person name="Robertson H.M."/>
            <person name="Bork P."/>
            <person name="Koonin E.V."/>
            <person name="Zdobnov E.M."/>
            <person name="Grigoriev I.V."/>
            <person name="Lynch M."/>
            <person name="Boore J.L."/>
        </authorList>
    </citation>
    <scope>NUCLEOTIDE SEQUENCE [LARGE SCALE GENOMIC DNA]</scope>
</reference>
<dbReference type="EMBL" id="GL732599">
    <property type="protein sequence ID" value="EFX72442.1"/>
    <property type="molecule type" value="Genomic_DNA"/>
</dbReference>
<gene>
    <name evidence="1" type="ORF">DAPPUDRAFT_308235</name>
</gene>
<dbReference type="AlphaFoldDB" id="E9H725"/>
<proteinExistence type="predicted"/>
<accession>E9H725</accession>
<evidence type="ECO:0000313" key="2">
    <source>
        <dbReference type="Proteomes" id="UP000000305"/>
    </source>
</evidence>